<feature type="transmembrane region" description="Helical" evidence="1">
    <location>
        <begin position="46"/>
        <end position="65"/>
    </location>
</feature>
<keyword evidence="1" id="KW-1133">Transmembrane helix</keyword>
<reference evidence="2" key="1">
    <citation type="journal article" date="2023" name="Insect Mol. Biol.">
        <title>Genome sequencing provides insights into the evolution of gene families encoding plant cell wall-degrading enzymes in longhorned beetles.</title>
        <authorList>
            <person name="Shin N.R."/>
            <person name="Okamura Y."/>
            <person name="Kirsch R."/>
            <person name="Pauchet Y."/>
        </authorList>
    </citation>
    <scope>NUCLEOTIDE SEQUENCE</scope>
    <source>
        <strain evidence="2">MMC_N1</strain>
    </source>
</reference>
<keyword evidence="1" id="KW-0472">Membrane</keyword>
<dbReference type="Proteomes" id="UP001162164">
    <property type="component" value="Unassembled WGS sequence"/>
</dbReference>
<evidence type="ECO:0000313" key="3">
    <source>
        <dbReference type="Proteomes" id="UP001162164"/>
    </source>
</evidence>
<sequence>MIRQFFFIKDIKCIFIKYTINFNLFSHSDSLLFIITVHIYIHKTFIYEKIYIFLVIFCSFIYWKLV</sequence>
<proteinExistence type="predicted"/>
<name>A0ABQ9JHI5_9CUCU</name>
<feature type="transmembrane region" description="Helical" evidence="1">
    <location>
        <begin position="20"/>
        <end position="40"/>
    </location>
</feature>
<organism evidence="2 3">
    <name type="scientific">Molorchus minor</name>
    <dbReference type="NCBI Taxonomy" id="1323400"/>
    <lineage>
        <taxon>Eukaryota</taxon>
        <taxon>Metazoa</taxon>
        <taxon>Ecdysozoa</taxon>
        <taxon>Arthropoda</taxon>
        <taxon>Hexapoda</taxon>
        <taxon>Insecta</taxon>
        <taxon>Pterygota</taxon>
        <taxon>Neoptera</taxon>
        <taxon>Endopterygota</taxon>
        <taxon>Coleoptera</taxon>
        <taxon>Polyphaga</taxon>
        <taxon>Cucujiformia</taxon>
        <taxon>Chrysomeloidea</taxon>
        <taxon>Cerambycidae</taxon>
        <taxon>Lamiinae</taxon>
        <taxon>Monochamini</taxon>
        <taxon>Molorchus</taxon>
    </lineage>
</organism>
<evidence type="ECO:0000256" key="1">
    <source>
        <dbReference type="SAM" id="Phobius"/>
    </source>
</evidence>
<evidence type="ECO:0000313" key="2">
    <source>
        <dbReference type="EMBL" id="KAJ8976867.1"/>
    </source>
</evidence>
<comment type="caution">
    <text evidence="2">The sequence shown here is derived from an EMBL/GenBank/DDBJ whole genome shotgun (WGS) entry which is preliminary data.</text>
</comment>
<keyword evidence="3" id="KW-1185">Reference proteome</keyword>
<keyword evidence="1" id="KW-0812">Transmembrane</keyword>
<gene>
    <name evidence="2" type="ORF">NQ317_014262</name>
</gene>
<dbReference type="EMBL" id="JAPWTJ010000616">
    <property type="protein sequence ID" value="KAJ8976867.1"/>
    <property type="molecule type" value="Genomic_DNA"/>
</dbReference>
<protein>
    <submittedName>
        <fullName evidence="2">Uncharacterized protein</fullName>
    </submittedName>
</protein>
<accession>A0ABQ9JHI5</accession>